<dbReference type="EMBL" id="SRZB01000002">
    <property type="protein sequence ID" value="TGY00343.1"/>
    <property type="molecule type" value="Genomic_DNA"/>
</dbReference>
<sequence length="203" mass="23327">MGRYHLKKIQHKLKKKLDEDRYEHTLGVRYTCAALAMRYGYDMEKAQTAGLLHDCAKCVSDTKKIKICQQNSISISKSEEDNPFLLHAKVGAYLAREKYGVAEEEILDAIAFHTTGRADMALLEKIVYIADYIEPHRNTAPNLEEIRTLAFQNIDQAMYVILRDTLDYLEKKGKGIDPMTQTAYEYFTNVITNCKFSESMPKE</sequence>
<reference evidence="1" key="1">
    <citation type="submission" date="2019-04" db="EMBL/GenBank/DDBJ databases">
        <title>Microbes associate with the intestines of laboratory mice.</title>
        <authorList>
            <person name="Navarre W."/>
            <person name="Wong E."/>
            <person name="Huang K."/>
            <person name="Tropini C."/>
            <person name="Ng K."/>
            <person name="Yu B."/>
        </authorList>
    </citation>
    <scope>NUCLEOTIDE SEQUENCE</scope>
    <source>
        <strain evidence="1">NM72_1-8</strain>
    </source>
</reference>
<protein>
    <submittedName>
        <fullName evidence="1">HD domain-containing protein</fullName>
    </submittedName>
</protein>
<evidence type="ECO:0000313" key="2">
    <source>
        <dbReference type="Proteomes" id="UP000307720"/>
    </source>
</evidence>
<accession>A0AC61R278</accession>
<organism evidence="1 2">
    <name type="scientific">Hominisplanchenecus murintestinalis</name>
    <dbReference type="NCBI Taxonomy" id="2941517"/>
    <lineage>
        <taxon>Bacteria</taxon>
        <taxon>Bacillati</taxon>
        <taxon>Bacillota</taxon>
        <taxon>Clostridia</taxon>
        <taxon>Lachnospirales</taxon>
        <taxon>Lachnospiraceae</taxon>
        <taxon>Hominisplanchenecus</taxon>
    </lineage>
</organism>
<keyword evidence="2" id="KW-1185">Reference proteome</keyword>
<comment type="caution">
    <text evidence="1">The sequence shown here is derived from an EMBL/GenBank/DDBJ whole genome shotgun (WGS) entry which is preliminary data.</text>
</comment>
<name>A0AC61R278_9FIRM</name>
<gene>
    <name evidence="1" type="ORF">E5357_02235</name>
</gene>
<proteinExistence type="predicted"/>
<dbReference type="Proteomes" id="UP000307720">
    <property type="component" value="Unassembled WGS sequence"/>
</dbReference>
<evidence type="ECO:0000313" key="1">
    <source>
        <dbReference type="EMBL" id="TGY00343.1"/>
    </source>
</evidence>